<keyword evidence="4 10" id="KW-1003">Cell membrane</keyword>
<accession>A0A174A9A2</accession>
<dbReference type="CDD" id="cd06261">
    <property type="entry name" value="TM_PBP2"/>
    <property type="match status" value="1"/>
</dbReference>
<keyword evidence="3 9" id="KW-0813">Transport</keyword>
<evidence type="ECO:0000313" key="15">
    <source>
        <dbReference type="Proteomes" id="UP000095362"/>
    </source>
</evidence>
<dbReference type="PANTHER" id="PTHR30425:SF1">
    <property type="entry name" value="PHOSPHATE TRANSPORT SYSTEM PERMEASE PROTEIN PSTC"/>
    <property type="match status" value="1"/>
</dbReference>
<protein>
    <recommendedName>
        <fullName evidence="10">Phosphate transport system permease protein</fullName>
    </recommendedName>
</protein>
<evidence type="ECO:0000256" key="9">
    <source>
        <dbReference type="RuleBase" id="RU363032"/>
    </source>
</evidence>
<dbReference type="OrthoDB" id="9785113at2"/>
<dbReference type="InterPro" id="IPR051124">
    <property type="entry name" value="Phosphate_Transport_Permease"/>
</dbReference>
<dbReference type="Proteomes" id="UP001145109">
    <property type="component" value="Unassembled WGS sequence"/>
</dbReference>
<evidence type="ECO:0000256" key="10">
    <source>
        <dbReference type="RuleBase" id="RU363054"/>
    </source>
</evidence>
<dbReference type="AlphaFoldDB" id="A0A174A9A2"/>
<dbReference type="Proteomes" id="UP000095362">
    <property type="component" value="Unassembled WGS sequence"/>
</dbReference>
<reference evidence="14" key="2">
    <citation type="submission" date="2022-09" db="EMBL/GenBank/DDBJ databases">
        <title>Draft genome sequence of Coprococcus comes strain 31264.</title>
        <authorList>
            <person name="Atsushi H."/>
            <person name="Moriya O."/>
            <person name="Mitsuo S."/>
        </authorList>
    </citation>
    <scope>NUCLEOTIDE SEQUENCE</scope>
    <source>
        <strain evidence="14">JCM 31264</strain>
    </source>
</reference>
<keyword evidence="7" id="KW-1133">Transmembrane helix</keyword>
<comment type="subcellular location">
    <subcellularLocation>
        <location evidence="1 9">Cell membrane</location>
        <topology evidence="1 9">Multi-pass membrane protein</topology>
    </subcellularLocation>
</comment>
<dbReference type="Proteomes" id="UP000095727">
    <property type="component" value="Unassembled WGS sequence"/>
</dbReference>
<evidence type="ECO:0000313" key="16">
    <source>
        <dbReference type="Proteomes" id="UP000095727"/>
    </source>
</evidence>
<dbReference type="Gene3D" id="1.10.3720.10">
    <property type="entry name" value="MetI-like"/>
    <property type="match status" value="1"/>
</dbReference>
<comment type="similarity">
    <text evidence="2 10">Belongs to the binding-protein-dependent transport system permease family. CysTW subfamily.</text>
</comment>
<reference evidence="15 16" key="1">
    <citation type="submission" date="2015-09" db="EMBL/GenBank/DDBJ databases">
        <authorList>
            <consortium name="Pathogen Informatics"/>
        </authorList>
    </citation>
    <scope>NUCLEOTIDE SEQUENCE [LARGE SCALE GENOMIC DNA]</scope>
    <source>
        <strain evidence="13 15">2789STDY5834866</strain>
        <strain evidence="12 16">2789STDY5834962</strain>
    </source>
</reference>
<dbReference type="PANTHER" id="PTHR30425">
    <property type="entry name" value="PHOSPHATE TRANSPORT SYSTEM PERMEASE PROTEIN PST"/>
    <property type="match status" value="1"/>
</dbReference>
<dbReference type="GO" id="GO:0005886">
    <property type="term" value="C:plasma membrane"/>
    <property type="evidence" value="ECO:0007669"/>
    <property type="project" value="UniProtKB-SubCell"/>
</dbReference>
<dbReference type="EMBL" id="CYZK01000004">
    <property type="protein sequence ID" value="CUN84763.1"/>
    <property type="molecule type" value="Genomic_DNA"/>
</dbReference>
<dbReference type="EMBL" id="CYXR01000006">
    <property type="protein sequence ID" value="CUM84796.1"/>
    <property type="molecule type" value="Genomic_DNA"/>
</dbReference>
<dbReference type="InterPro" id="IPR000515">
    <property type="entry name" value="MetI-like"/>
</dbReference>
<dbReference type="InterPro" id="IPR035906">
    <property type="entry name" value="MetI-like_sf"/>
</dbReference>
<reference evidence="14" key="3">
    <citation type="submission" date="2022-11" db="EMBL/GenBank/DDBJ databases">
        <title>Draft genome sequence of Coprococcus comes strain 31264.</title>
        <authorList>
            <person name="Hisatomi A."/>
            <person name="Ohkuma M."/>
            <person name="Sakamoto M."/>
        </authorList>
    </citation>
    <scope>NUCLEOTIDE SEQUENCE</scope>
    <source>
        <strain evidence="14">JCM 31264</strain>
    </source>
</reference>
<evidence type="ECO:0000256" key="7">
    <source>
        <dbReference type="ARBA" id="ARBA00022989"/>
    </source>
</evidence>
<dbReference type="GeneID" id="92825689"/>
<sequence length="291" mass="31470">MFKKLSDKFSKGIIYLAAFLVTALMAVMMIHIVKESIPAISQLGIKMFLPTTEWRPVSQKPQYGLLPAIAGTLYVSAIAVVLALIFGVACACFLDYYLPKKVASLFLAFIDLVAGIPSVIFGFIGLTVLVKAFATHLHMAAGQCILAAGIVLGIMLLPFVISTCHESLQTARKTYEFSAITLGFSREFTLLHFILPAIRPGIIAGAMMAFGRALGETMAVMMVIGNSPIYPKLLGRGQTLPALTALEMGSIEYGSLHLSVLYVANAVLLVILFIVLGISYLLKRRLATHEN</sequence>
<dbReference type="InterPro" id="IPR011864">
    <property type="entry name" value="Phosphate_PstC"/>
</dbReference>
<dbReference type="NCBIfam" id="TIGR02138">
    <property type="entry name" value="phosphate_pstC"/>
    <property type="match status" value="1"/>
</dbReference>
<evidence type="ECO:0000256" key="8">
    <source>
        <dbReference type="ARBA" id="ARBA00023136"/>
    </source>
</evidence>
<comment type="function">
    <text evidence="10">Part of the binding-protein-dependent transport system for phosphate; probably responsible for the translocation of the substrate across the membrane.</text>
</comment>
<dbReference type="PaxDb" id="410072-ERS852525_01280"/>
<evidence type="ECO:0000256" key="6">
    <source>
        <dbReference type="ARBA" id="ARBA00022692"/>
    </source>
</evidence>
<gene>
    <name evidence="13" type="primary">pstC_1</name>
    <name evidence="14" type="ORF">comes_15950</name>
    <name evidence="13" type="ORF">ERS852481_00927</name>
    <name evidence="12" type="ORF">ERS852574_01098</name>
</gene>
<evidence type="ECO:0000256" key="1">
    <source>
        <dbReference type="ARBA" id="ARBA00004651"/>
    </source>
</evidence>
<proteinExistence type="inferred from homology"/>
<name>A0A174A9A2_9FIRM</name>
<evidence type="ECO:0000256" key="3">
    <source>
        <dbReference type="ARBA" id="ARBA00022448"/>
    </source>
</evidence>
<dbReference type="GO" id="GO:0006817">
    <property type="term" value="P:phosphate ion transport"/>
    <property type="evidence" value="ECO:0007669"/>
    <property type="project" value="UniProtKB-KW"/>
</dbReference>
<keyword evidence="5 10" id="KW-0592">Phosphate transport</keyword>
<dbReference type="SUPFAM" id="SSF161098">
    <property type="entry name" value="MetI-like"/>
    <property type="match status" value="1"/>
</dbReference>
<evidence type="ECO:0000256" key="4">
    <source>
        <dbReference type="ARBA" id="ARBA00022475"/>
    </source>
</evidence>
<dbReference type="Pfam" id="PF00528">
    <property type="entry name" value="BPD_transp_1"/>
    <property type="match status" value="1"/>
</dbReference>
<dbReference type="STRING" id="410072.ERS852525_01280"/>
<evidence type="ECO:0000313" key="13">
    <source>
        <dbReference type="EMBL" id="CUN84763.1"/>
    </source>
</evidence>
<evidence type="ECO:0000256" key="5">
    <source>
        <dbReference type="ARBA" id="ARBA00022592"/>
    </source>
</evidence>
<evidence type="ECO:0000259" key="11">
    <source>
        <dbReference type="PROSITE" id="PS50928"/>
    </source>
</evidence>
<feature type="domain" description="ABC transmembrane type-1" evidence="11">
    <location>
        <begin position="69"/>
        <end position="282"/>
    </location>
</feature>
<dbReference type="EMBL" id="BSCI01000008">
    <property type="protein sequence ID" value="GLG87050.1"/>
    <property type="molecule type" value="Genomic_DNA"/>
</dbReference>
<dbReference type="RefSeq" id="WP_008373142.1">
    <property type="nucleotide sequence ID" value="NZ_BSCI01000008.1"/>
</dbReference>
<dbReference type="GO" id="GO:0005315">
    <property type="term" value="F:phosphate transmembrane transporter activity"/>
    <property type="evidence" value="ECO:0007669"/>
    <property type="project" value="InterPro"/>
</dbReference>
<keyword evidence="6" id="KW-0812">Transmembrane</keyword>
<organism evidence="13 15">
    <name type="scientific">Coprococcus comes</name>
    <dbReference type="NCBI Taxonomy" id="410072"/>
    <lineage>
        <taxon>Bacteria</taxon>
        <taxon>Bacillati</taxon>
        <taxon>Bacillota</taxon>
        <taxon>Clostridia</taxon>
        <taxon>Lachnospirales</taxon>
        <taxon>Lachnospiraceae</taxon>
        <taxon>Coprococcus</taxon>
    </lineage>
</organism>
<evidence type="ECO:0000313" key="14">
    <source>
        <dbReference type="EMBL" id="GLG87050.1"/>
    </source>
</evidence>
<dbReference type="PROSITE" id="PS50928">
    <property type="entry name" value="ABC_TM1"/>
    <property type="match status" value="1"/>
</dbReference>
<evidence type="ECO:0000256" key="2">
    <source>
        <dbReference type="ARBA" id="ARBA00007069"/>
    </source>
</evidence>
<evidence type="ECO:0000313" key="12">
    <source>
        <dbReference type="EMBL" id="CUM84796.1"/>
    </source>
</evidence>
<keyword evidence="8" id="KW-0472">Membrane</keyword>